<comment type="subcellular location">
    <subcellularLocation>
        <location evidence="1">Cell envelope</location>
    </subcellularLocation>
</comment>
<dbReference type="Gene3D" id="3.40.190.10">
    <property type="entry name" value="Periplasmic binding protein-like II"/>
    <property type="match status" value="1"/>
</dbReference>
<protein>
    <submittedName>
        <fullName evidence="5">Carbohydrate ABC transporter substrate-binding protein, CUT1 family</fullName>
    </submittedName>
</protein>
<evidence type="ECO:0000313" key="6">
    <source>
        <dbReference type="Proteomes" id="UP000198976"/>
    </source>
</evidence>
<gene>
    <name evidence="5" type="ORF">SAMN04489714_1047</name>
</gene>
<name>A0ABY0V7A3_9ACTO</name>
<reference evidence="5 6" key="1">
    <citation type="submission" date="2016-10" db="EMBL/GenBank/DDBJ databases">
        <authorList>
            <person name="Varghese N."/>
            <person name="Submissions S."/>
        </authorList>
    </citation>
    <scope>NUCLEOTIDE SEQUENCE [LARGE SCALE GENOMIC DNA]</scope>
    <source>
        <strain evidence="5 6">DSM 9169</strain>
    </source>
</reference>
<dbReference type="InterPro" id="IPR006059">
    <property type="entry name" value="SBP"/>
</dbReference>
<dbReference type="PANTHER" id="PTHR43649:SF31">
    <property type="entry name" value="SN-GLYCEROL-3-PHOSPHATE-BINDING PERIPLASMIC PROTEIN UGPB"/>
    <property type="match status" value="1"/>
</dbReference>
<dbReference type="SUPFAM" id="SSF53850">
    <property type="entry name" value="Periplasmic binding protein-like II"/>
    <property type="match status" value="1"/>
</dbReference>
<evidence type="ECO:0000256" key="2">
    <source>
        <dbReference type="ARBA" id="ARBA00008520"/>
    </source>
</evidence>
<dbReference type="Proteomes" id="UP000198976">
    <property type="component" value="Chromosome I"/>
</dbReference>
<dbReference type="PROSITE" id="PS51257">
    <property type="entry name" value="PROKAR_LIPOPROTEIN"/>
    <property type="match status" value="1"/>
</dbReference>
<organism evidence="5 6">
    <name type="scientific">Schaalia radingae</name>
    <dbReference type="NCBI Taxonomy" id="131110"/>
    <lineage>
        <taxon>Bacteria</taxon>
        <taxon>Bacillati</taxon>
        <taxon>Actinomycetota</taxon>
        <taxon>Actinomycetes</taxon>
        <taxon>Actinomycetales</taxon>
        <taxon>Actinomycetaceae</taxon>
        <taxon>Schaalia</taxon>
    </lineage>
</organism>
<keyword evidence="3" id="KW-0813">Transport</keyword>
<dbReference type="PANTHER" id="PTHR43649">
    <property type="entry name" value="ARABINOSE-BINDING PROTEIN-RELATED"/>
    <property type="match status" value="1"/>
</dbReference>
<proteinExistence type="inferred from homology"/>
<evidence type="ECO:0000256" key="3">
    <source>
        <dbReference type="ARBA" id="ARBA00022448"/>
    </source>
</evidence>
<dbReference type="Pfam" id="PF01547">
    <property type="entry name" value="SBP_bac_1"/>
    <property type="match status" value="1"/>
</dbReference>
<keyword evidence="4" id="KW-0732">Signal</keyword>
<keyword evidence="6" id="KW-1185">Reference proteome</keyword>
<evidence type="ECO:0000256" key="4">
    <source>
        <dbReference type="ARBA" id="ARBA00022729"/>
    </source>
</evidence>
<sequence>MWDSPKKGLLMQSLQKKAAAALLATGMTCSLVACSGGGDNASASGNGSGGSITWDMWGGSDDDLDWISQTADIVRKQNPDIELKTQTASWGDYFTKLTSNMSSGNLACITSMNGQKLSGFYQALSPLTDEDLEKAGIKKEDFTDGALDIMTFNDNLYGIPYDVSAMMVFYNKDMFAETGAKEPTLDWTFDDFNEAAKKTTTDQHKGFGIGMGEFQWMALPIALSGTQPVTADGNIDLTNPDFVKAAEWYADLVLTEKVADPVPSASEAGWGEEQYQNGNVAMAVDGTWNAYGYFNNEAGFKAGATRLPQGDNGSLGLILGSGFGISANCDNRDAALKVLGSLVSKEAQDLLSSSGRSYPSRIESQAQYFDSFDEAVREEVKAAFDAAFKDQQGQNSTPVWSQVNNYIQPNLVSVYTGQTPMSQMLEQAQAQFGNK</sequence>
<dbReference type="CDD" id="cd13585">
    <property type="entry name" value="PBP2_TMBP_like"/>
    <property type="match status" value="1"/>
</dbReference>
<comment type="similarity">
    <text evidence="2">Belongs to the bacterial solute-binding protein 1 family.</text>
</comment>
<evidence type="ECO:0000256" key="1">
    <source>
        <dbReference type="ARBA" id="ARBA00004196"/>
    </source>
</evidence>
<evidence type="ECO:0000313" key="5">
    <source>
        <dbReference type="EMBL" id="SDT93654.1"/>
    </source>
</evidence>
<accession>A0ABY0V7A3</accession>
<dbReference type="InterPro" id="IPR050490">
    <property type="entry name" value="Bact_solute-bd_prot1"/>
</dbReference>
<dbReference type="EMBL" id="LT629792">
    <property type="protein sequence ID" value="SDT93654.1"/>
    <property type="molecule type" value="Genomic_DNA"/>
</dbReference>